<evidence type="ECO:0000256" key="3">
    <source>
        <dbReference type="ARBA" id="ARBA00024247"/>
    </source>
</evidence>
<dbReference type="CDD" id="cd00754">
    <property type="entry name" value="Ubl_MoaD"/>
    <property type="match status" value="1"/>
</dbReference>
<comment type="caution">
    <text evidence="4">The sequence shown here is derived from an EMBL/GenBank/DDBJ whole genome shotgun (WGS) entry which is preliminary data.</text>
</comment>
<keyword evidence="5" id="KW-1185">Reference proteome</keyword>
<evidence type="ECO:0000256" key="2">
    <source>
        <dbReference type="ARBA" id="ARBA00024200"/>
    </source>
</evidence>
<dbReference type="InterPro" id="IPR012675">
    <property type="entry name" value="Beta-grasp_dom_sf"/>
</dbReference>
<evidence type="ECO:0000256" key="1">
    <source>
        <dbReference type="ARBA" id="ARBA00022741"/>
    </source>
</evidence>
<dbReference type="PANTHER" id="PTHR33359">
    <property type="entry name" value="MOLYBDOPTERIN SYNTHASE SULFUR CARRIER SUBUNIT"/>
    <property type="match status" value="1"/>
</dbReference>
<dbReference type="InterPro" id="IPR003749">
    <property type="entry name" value="ThiS/MoaD-like"/>
</dbReference>
<dbReference type="Pfam" id="PF02597">
    <property type="entry name" value="ThiS"/>
    <property type="match status" value="1"/>
</dbReference>
<reference evidence="4" key="1">
    <citation type="submission" date="2022-04" db="EMBL/GenBank/DDBJ databases">
        <title>Mucilaginibacter sp. RS28 isolated from freshwater.</title>
        <authorList>
            <person name="Ko S.-R."/>
        </authorList>
    </citation>
    <scope>NUCLEOTIDE SEQUENCE</scope>
    <source>
        <strain evidence="4">RS28</strain>
    </source>
</reference>
<dbReference type="GO" id="GO:1990133">
    <property type="term" value="C:molybdopterin adenylyltransferase complex"/>
    <property type="evidence" value="ECO:0007669"/>
    <property type="project" value="TreeGrafter"/>
</dbReference>
<dbReference type="Proteomes" id="UP001139450">
    <property type="component" value="Unassembled WGS sequence"/>
</dbReference>
<organism evidence="4 5">
    <name type="scientific">Mucilaginibacter straminoryzae</name>
    <dbReference type="NCBI Taxonomy" id="2932774"/>
    <lineage>
        <taxon>Bacteria</taxon>
        <taxon>Pseudomonadati</taxon>
        <taxon>Bacteroidota</taxon>
        <taxon>Sphingobacteriia</taxon>
        <taxon>Sphingobacteriales</taxon>
        <taxon>Sphingobacteriaceae</taxon>
        <taxon>Mucilaginibacter</taxon>
    </lineage>
</organism>
<comment type="similarity">
    <text evidence="2">Belongs to the MoaD family.</text>
</comment>
<accession>A0A9X1X2Z8</accession>
<dbReference type="NCBIfam" id="TIGR01682">
    <property type="entry name" value="moaD"/>
    <property type="match status" value="1"/>
</dbReference>
<dbReference type="GO" id="GO:0000166">
    <property type="term" value="F:nucleotide binding"/>
    <property type="evidence" value="ECO:0007669"/>
    <property type="project" value="UniProtKB-KW"/>
</dbReference>
<evidence type="ECO:0000313" key="4">
    <source>
        <dbReference type="EMBL" id="MCJ8210053.1"/>
    </source>
</evidence>
<dbReference type="EMBL" id="JALJEJ010000004">
    <property type="protein sequence ID" value="MCJ8210053.1"/>
    <property type="molecule type" value="Genomic_DNA"/>
</dbReference>
<dbReference type="Gene3D" id="3.10.20.30">
    <property type="match status" value="1"/>
</dbReference>
<dbReference type="GO" id="GO:0006777">
    <property type="term" value="P:Mo-molybdopterin cofactor biosynthetic process"/>
    <property type="evidence" value="ECO:0007669"/>
    <property type="project" value="InterPro"/>
</dbReference>
<evidence type="ECO:0000313" key="5">
    <source>
        <dbReference type="Proteomes" id="UP001139450"/>
    </source>
</evidence>
<dbReference type="InterPro" id="IPR016155">
    <property type="entry name" value="Mopterin_synth/thiamin_S_b"/>
</dbReference>
<dbReference type="PANTHER" id="PTHR33359:SF1">
    <property type="entry name" value="MOLYBDOPTERIN SYNTHASE SULFUR CARRIER SUBUNIT"/>
    <property type="match status" value="1"/>
</dbReference>
<protein>
    <recommendedName>
        <fullName evidence="3">Molybdopterin synthase sulfur carrier subunit</fullName>
    </recommendedName>
</protein>
<dbReference type="AlphaFoldDB" id="A0A9X1X2Z8"/>
<dbReference type="InterPro" id="IPR044672">
    <property type="entry name" value="MOCS2A"/>
</dbReference>
<gene>
    <name evidence="4" type="primary">moaD</name>
    <name evidence="4" type="ORF">MUY27_10060</name>
</gene>
<dbReference type="RefSeq" id="WP_245129893.1">
    <property type="nucleotide sequence ID" value="NZ_JALJEJ010000004.1"/>
</dbReference>
<sequence length="79" mass="8565">MEILLFGITRDITGQQRLNVPADQNIVTVKGLKQWLVEQYPAIGKLSSLAVAVNNTYAEDEDNLTPESEIALIPPVSGG</sequence>
<dbReference type="SUPFAM" id="SSF54285">
    <property type="entry name" value="MoaD/ThiS"/>
    <property type="match status" value="1"/>
</dbReference>
<proteinExistence type="inferred from homology"/>
<name>A0A9X1X2Z8_9SPHI</name>
<keyword evidence="1" id="KW-0547">Nucleotide-binding</keyword>